<feature type="compositionally biased region" description="Low complexity" evidence="1">
    <location>
        <begin position="46"/>
        <end position="58"/>
    </location>
</feature>
<dbReference type="Gene3D" id="3.10.10.10">
    <property type="entry name" value="HIV Type 1 Reverse Transcriptase, subunit A, domain 1"/>
    <property type="match status" value="1"/>
</dbReference>
<proteinExistence type="predicted"/>
<dbReference type="Proteomes" id="UP000682733">
    <property type="component" value="Unassembled WGS sequence"/>
</dbReference>
<dbReference type="EMBL" id="CAJOBA010001416">
    <property type="protein sequence ID" value="CAF3594705.1"/>
    <property type="molecule type" value="Genomic_DNA"/>
</dbReference>
<dbReference type="EMBL" id="CAJNOK010001417">
    <property type="protein sequence ID" value="CAF0810956.1"/>
    <property type="molecule type" value="Genomic_DNA"/>
</dbReference>
<dbReference type="InterPro" id="IPR000477">
    <property type="entry name" value="RT_dom"/>
</dbReference>
<dbReference type="AlphaFoldDB" id="A0A8S2H3E3"/>
<gene>
    <name evidence="3" type="ORF">OVA965_LOCUS5144</name>
    <name evidence="4" type="ORF">TMI583_LOCUS5138</name>
</gene>
<sequence length="161" mass="18363">MSKTPNVDYSKWDKILAEFSSHEEEDVYKKYGPGRPEDKYKKPKLPKSTTTKNNNSLTEQQASSTPTSAKDIQTEELLQRLGGNCYYTKLDLKSGYFQVKIQETDKEKTAFVTQDGLWEFNVLPQGVMNGPPTFQRVMHNLIGNGRCGCLSGRYSDFFENI</sequence>
<evidence type="ECO:0000256" key="1">
    <source>
        <dbReference type="SAM" id="MobiDB-lite"/>
    </source>
</evidence>
<protein>
    <recommendedName>
        <fullName evidence="2">Reverse transcriptase domain-containing protein</fullName>
    </recommendedName>
</protein>
<evidence type="ECO:0000313" key="5">
    <source>
        <dbReference type="Proteomes" id="UP000682733"/>
    </source>
</evidence>
<name>A0A8S2H3E3_9BILA</name>
<evidence type="ECO:0000313" key="4">
    <source>
        <dbReference type="EMBL" id="CAF3594705.1"/>
    </source>
</evidence>
<dbReference type="Proteomes" id="UP000677228">
    <property type="component" value="Unassembled WGS sequence"/>
</dbReference>
<dbReference type="PANTHER" id="PTHR24559">
    <property type="entry name" value="TRANSPOSON TY3-I GAG-POL POLYPROTEIN"/>
    <property type="match status" value="1"/>
</dbReference>
<dbReference type="Gene3D" id="3.30.70.270">
    <property type="match status" value="1"/>
</dbReference>
<evidence type="ECO:0000313" key="3">
    <source>
        <dbReference type="EMBL" id="CAF0810956.1"/>
    </source>
</evidence>
<feature type="region of interest" description="Disordered" evidence="1">
    <location>
        <begin position="22"/>
        <end position="71"/>
    </location>
</feature>
<organism evidence="4 5">
    <name type="scientific">Didymodactylos carnosus</name>
    <dbReference type="NCBI Taxonomy" id="1234261"/>
    <lineage>
        <taxon>Eukaryota</taxon>
        <taxon>Metazoa</taxon>
        <taxon>Spiralia</taxon>
        <taxon>Gnathifera</taxon>
        <taxon>Rotifera</taxon>
        <taxon>Eurotatoria</taxon>
        <taxon>Bdelloidea</taxon>
        <taxon>Philodinida</taxon>
        <taxon>Philodinidae</taxon>
        <taxon>Didymodactylos</taxon>
    </lineage>
</organism>
<dbReference type="InterPro" id="IPR043502">
    <property type="entry name" value="DNA/RNA_pol_sf"/>
</dbReference>
<dbReference type="InterPro" id="IPR053134">
    <property type="entry name" value="RNA-dir_DNA_polymerase"/>
</dbReference>
<dbReference type="CDD" id="cd01647">
    <property type="entry name" value="RT_LTR"/>
    <property type="match status" value="1"/>
</dbReference>
<evidence type="ECO:0000259" key="2">
    <source>
        <dbReference type="Pfam" id="PF00078"/>
    </source>
</evidence>
<accession>A0A8S2H3E3</accession>
<dbReference type="InterPro" id="IPR043128">
    <property type="entry name" value="Rev_trsase/Diguanyl_cyclase"/>
</dbReference>
<reference evidence="4" key="1">
    <citation type="submission" date="2021-02" db="EMBL/GenBank/DDBJ databases">
        <authorList>
            <person name="Nowell W R."/>
        </authorList>
    </citation>
    <scope>NUCLEOTIDE SEQUENCE</scope>
</reference>
<comment type="caution">
    <text evidence="4">The sequence shown here is derived from an EMBL/GenBank/DDBJ whole genome shotgun (WGS) entry which is preliminary data.</text>
</comment>
<feature type="compositionally biased region" description="Polar residues" evidence="1">
    <location>
        <begin position="59"/>
        <end position="71"/>
    </location>
</feature>
<feature type="domain" description="Reverse transcriptase" evidence="2">
    <location>
        <begin position="60"/>
        <end position="144"/>
    </location>
</feature>
<dbReference type="SUPFAM" id="SSF56672">
    <property type="entry name" value="DNA/RNA polymerases"/>
    <property type="match status" value="1"/>
</dbReference>
<dbReference type="PANTHER" id="PTHR24559:SF444">
    <property type="entry name" value="REVERSE TRANSCRIPTASE DOMAIN-CONTAINING PROTEIN"/>
    <property type="match status" value="1"/>
</dbReference>
<dbReference type="Pfam" id="PF00078">
    <property type="entry name" value="RVT_1"/>
    <property type="match status" value="1"/>
</dbReference>